<dbReference type="GeneID" id="24606971"/>
<organism evidence="1 2">
    <name type="scientific">Bacillus phage Mater</name>
    <dbReference type="NCBI Taxonomy" id="1540090"/>
    <lineage>
        <taxon>Viruses</taxon>
        <taxon>Duplodnaviria</taxon>
        <taxon>Heunggongvirae</taxon>
        <taxon>Uroviricota</taxon>
        <taxon>Caudoviricetes</taxon>
        <taxon>Herelleviridae</taxon>
        <taxon>Bastillevirinae</taxon>
        <taxon>Matervirus</taxon>
        <taxon>Matervirus mater</taxon>
    </lineage>
</organism>
<dbReference type="EMBL" id="KM236245">
    <property type="protein sequence ID" value="AIW03229.1"/>
    <property type="molecule type" value="Genomic_DNA"/>
</dbReference>
<keyword evidence="2" id="KW-1185">Reference proteome</keyword>
<dbReference type="KEGG" id="vg:24606971"/>
<evidence type="ECO:0000313" key="1">
    <source>
        <dbReference type="EMBL" id="AIW03229.1"/>
    </source>
</evidence>
<dbReference type="RefSeq" id="YP_009151031.1">
    <property type="nucleotide sequence ID" value="NC_027366.1"/>
</dbReference>
<accession>A0A0A0RNK9</accession>
<reference evidence="1 2" key="1">
    <citation type="submission" date="2014-07" db="EMBL/GenBank/DDBJ databases">
        <title>Complete Genome of Bacillus megaterium Myophage Mater.</title>
        <authorList>
            <person name="Lancaster J.C."/>
            <person name="Hodde M.K."/>
            <person name="Hernandez A.C."/>
            <person name="Everett G.F.K."/>
        </authorList>
    </citation>
    <scope>NUCLEOTIDE SEQUENCE [LARGE SCALE GENOMIC DNA]</scope>
</reference>
<sequence length="68" mass="7341">MKESVFSASAIYEEVKLAKENAKEASEAVNMVGKNIGAGSAAFKIVKRAQQHAEAELTKVLNKAYTLK</sequence>
<evidence type="ECO:0000313" key="2">
    <source>
        <dbReference type="Proteomes" id="UP000030206"/>
    </source>
</evidence>
<name>A0A0A0RNK9_9CAUD</name>
<protein>
    <submittedName>
        <fullName evidence="1">Uncharacterized protein</fullName>
    </submittedName>
</protein>
<dbReference type="Proteomes" id="UP000030206">
    <property type="component" value="Segment"/>
</dbReference>
<gene>
    <name evidence="1" type="ORF">CPT_Mater72</name>
</gene>
<proteinExistence type="predicted"/>